<keyword evidence="3" id="KW-1185">Reference proteome</keyword>
<evidence type="ECO:0000313" key="2">
    <source>
        <dbReference type="EMBL" id="KAF2720351.1"/>
    </source>
</evidence>
<organism evidence="2 3">
    <name type="scientific">Polychaeton citri CBS 116435</name>
    <dbReference type="NCBI Taxonomy" id="1314669"/>
    <lineage>
        <taxon>Eukaryota</taxon>
        <taxon>Fungi</taxon>
        <taxon>Dikarya</taxon>
        <taxon>Ascomycota</taxon>
        <taxon>Pezizomycotina</taxon>
        <taxon>Dothideomycetes</taxon>
        <taxon>Dothideomycetidae</taxon>
        <taxon>Capnodiales</taxon>
        <taxon>Capnodiaceae</taxon>
        <taxon>Polychaeton</taxon>
    </lineage>
</organism>
<evidence type="ECO:0000313" key="3">
    <source>
        <dbReference type="Proteomes" id="UP000799441"/>
    </source>
</evidence>
<dbReference type="Proteomes" id="UP000799441">
    <property type="component" value="Unassembled WGS sequence"/>
</dbReference>
<dbReference type="AlphaFoldDB" id="A0A9P4Q8G0"/>
<name>A0A9P4Q8G0_9PEZI</name>
<feature type="region of interest" description="Disordered" evidence="1">
    <location>
        <begin position="125"/>
        <end position="160"/>
    </location>
</feature>
<gene>
    <name evidence="2" type="ORF">K431DRAFT_304354</name>
</gene>
<sequence>MAPQTKAIAQSESKGRFMERLGLDEANEDHKKVYALMKAEAVEARRHLTANLEDHESCANASIGQIGEAAIHREIIRMYKGARPETRQIYDLGQDLLGPAEENWIIRWMIWHVFRYRDIRNRRNTPTAKSAAKMTPTLRDSEGTSVSGNPTAQAAAQSLSQMWDPVRETWVEL</sequence>
<accession>A0A9P4Q8G0</accession>
<evidence type="ECO:0000256" key="1">
    <source>
        <dbReference type="SAM" id="MobiDB-lite"/>
    </source>
</evidence>
<dbReference type="OrthoDB" id="4502478at2759"/>
<dbReference type="EMBL" id="MU003800">
    <property type="protein sequence ID" value="KAF2720351.1"/>
    <property type="molecule type" value="Genomic_DNA"/>
</dbReference>
<protein>
    <submittedName>
        <fullName evidence="2">Uncharacterized protein</fullName>
    </submittedName>
</protein>
<reference evidence="2" key="1">
    <citation type="journal article" date="2020" name="Stud. Mycol.">
        <title>101 Dothideomycetes genomes: a test case for predicting lifestyles and emergence of pathogens.</title>
        <authorList>
            <person name="Haridas S."/>
            <person name="Albert R."/>
            <person name="Binder M."/>
            <person name="Bloem J."/>
            <person name="Labutti K."/>
            <person name="Salamov A."/>
            <person name="Andreopoulos B."/>
            <person name="Baker S."/>
            <person name="Barry K."/>
            <person name="Bills G."/>
            <person name="Bluhm B."/>
            <person name="Cannon C."/>
            <person name="Castanera R."/>
            <person name="Culley D."/>
            <person name="Daum C."/>
            <person name="Ezra D."/>
            <person name="Gonzalez J."/>
            <person name="Henrissat B."/>
            <person name="Kuo A."/>
            <person name="Liang C."/>
            <person name="Lipzen A."/>
            <person name="Lutzoni F."/>
            <person name="Magnuson J."/>
            <person name="Mondo S."/>
            <person name="Nolan M."/>
            <person name="Ohm R."/>
            <person name="Pangilinan J."/>
            <person name="Park H.-J."/>
            <person name="Ramirez L."/>
            <person name="Alfaro M."/>
            <person name="Sun H."/>
            <person name="Tritt A."/>
            <person name="Yoshinaga Y."/>
            <person name="Zwiers L.-H."/>
            <person name="Turgeon B."/>
            <person name="Goodwin S."/>
            <person name="Spatafora J."/>
            <person name="Crous P."/>
            <person name="Grigoriev I."/>
        </authorList>
    </citation>
    <scope>NUCLEOTIDE SEQUENCE</scope>
    <source>
        <strain evidence="2">CBS 116435</strain>
    </source>
</reference>
<comment type="caution">
    <text evidence="2">The sequence shown here is derived from an EMBL/GenBank/DDBJ whole genome shotgun (WGS) entry which is preliminary data.</text>
</comment>
<proteinExistence type="predicted"/>
<feature type="compositionally biased region" description="Polar residues" evidence="1">
    <location>
        <begin position="143"/>
        <end position="160"/>
    </location>
</feature>